<evidence type="ECO:0000256" key="1">
    <source>
        <dbReference type="ARBA" id="ARBA00004123"/>
    </source>
</evidence>
<dbReference type="AlphaFoldDB" id="A0AAE1ELL6"/>
<dbReference type="FunFam" id="3.30.160.60:FF:000682">
    <property type="entry name" value="ras-responsive element-binding protein 1 isoform X1"/>
    <property type="match status" value="1"/>
</dbReference>
<dbReference type="Gene3D" id="3.30.160.60">
    <property type="entry name" value="Classic Zinc Finger"/>
    <property type="match status" value="2"/>
</dbReference>
<evidence type="ECO:0000256" key="9">
    <source>
        <dbReference type="PROSITE-ProRule" id="PRU00042"/>
    </source>
</evidence>
<dbReference type="Pfam" id="PF13894">
    <property type="entry name" value="zf-C2H2_4"/>
    <property type="match status" value="1"/>
</dbReference>
<dbReference type="InterPro" id="IPR036236">
    <property type="entry name" value="Znf_C2H2_sf"/>
</dbReference>
<dbReference type="Pfam" id="PF00096">
    <property type="entry name" value="zf-C2H2"/>
    <property type="match status" value="1"/>
</dbReference>
<evidence type="ECO:0000256" key="2">
    <source>
        <dbReference type="ARBA" id="ARBA00022723"/>
    </source>
</evidence>
<evidence type="ECO:0000313" key="13">
    <source>
        <dbReference type="Proteomes" id="UP001286313"/>
    </source>
</evidence>
<dbReference type="FunFam" id="3.30.160.60:FF:000130">
    <property type="entry name" value="Spalt-like transcription factor 4"/>
    <property type="match status" value="1"/>
</dbReference>
<sequence>MYCCGICSKQLSSNSSLDRHMLVHSGERPFRCHICGTHFTTNGNMHRHIRGHYRNGGGGGTGGGSPTSDTGDSDIGSDEGPHLTLQEAPR</sequence>
<comment type="caution">
    <text evidence="12">The sequence shown here is derived from an EMBL/GenBank/DDBJ whole genome shotgun (WGS) entry which is preliminary data.</text>
</comment>
<keyword evidence="4 9" id="KW-0863">Zinc-finger</keyword>
<evidence type="ECO:0000256" key="7">
    <source>
        <dbReference type="ARBA" id="ARBA00023163"/>
    </source>
</evidence>
<dbReference type="SUPFAM" id="SSF57667">
    <property type="entry name" value="beta-beta-alpha zinc fingers"/>
    <property type="match status" value="1"/>
</dbReference>
<keyword evidence="2" id="KW-0479">Metal-binding</keyword>
<dbReference type="Proteomes" id="UP001286313">
    <property type="component" value="Unassembled WGS sequence"/>
</dbReference>
<evidence type="ECO:0000313" key="12">
    <source>
        <dbReference type="EMBL" id="KAK3855165.1"/>
    </source>
</evidence>
<name>A0AAE1ELL6_PETCI</name>
<protein>
    <recommendedName>
        <fullName evidence="11">C2H2-type domain-containing protein</fullName>
    </recommendedName>
</protein>
<comment type="subcellular location">
    <subcellularLocation>
        <location evidence="1">Nucleus</location>
    </subcellularLocation>
</comment>
<keyword evidence="7" id="KW-0804">Transcription</keyword>
<keyword evidence="6" id="KW-0805">Transcription regulation</keyword>
<keyword evidence="5" id="KW-0862">Zinc</keyword>
<evidence type="ECO:0000256" key="4">
    <source>
        <dbReference type="ARBA" id="ARBA00022771"/>
    </source>
</evidence>
<reference evidence="12" key="1">
    <citation type="submission" date="2023-10" db="EMBL/GenBank/DDBJ databases">
        <title>Genome assemblies of two species of porcelain crab, Petrolisthes cinctipes and Petrolisthes manimaculis (Anomura: Porcellanidae).</title>
        <authorList>
            <person name="Angst P."/>
        </authorList>
    </citation>
    <scope>NUCLEOTIDE SEQUENCE</scope>
    <source>
        <strain evidence="12">PB745_01</strain>
        <tissue evidence="12">Gill</tissue>
    </source>
</reference>
<dbReference type="SMART" id="SM00355">
    <property type="entry name" value="ZnF_C2H2"/>
    <property type="match status" value="2"/>
</dbReference>
<gene>
    <name evidence="12" type="ORF">Pcinc_038414</name>
</gene>
<dbReference type="PANTHER" id="PTHR46451">
    <property type="entry name" value="RAS-RESPONSIVE ELEMENT-BINDING PROTEIN 1"/>
    <property type="match status" value="1"/>
</dbReference>
<dbReference type="GO" id="GO:0001228">
    <property type="term" value="F:DNA-binding transcription activator activity, RNA polymerase II-specific"/>
    <property type="evidence" value="ECO:0007669"/>
    <property type="project" value="TreeGrafter"/>
</dbReference>
<dbReference type="PROSITE" id="PS50157">
    <property type="entry name" value="ZINC_FINGER_C2H2_2"/>
    <property type="match status" value="2"/>
</dbReference>
<evidence type="ECO:0000256" key="6">
    <source>
        <dbReference type="ARBA" id="ARBA00023015"/>
    </source>
</evidence>
<feature type="compositionally biased region" description="Gly residues" evidence="10">
    <location>
        <begin position="54"/>
        <end position="65"/>
    </location>
</feature>
<evidence type="ECO:0000259" key="11">
    <source>
        <dbReference type="PROSITE" id="PS50157"/>
    </source>
</evidence>
<keyword evidence="8" id="KW-0539">Nucleus</keyword>
<organism evidence="12 13">
    <name type="scientific">Petrolisthes cinctipes</name>
    <name type="common">Flat porcelain crab</name>
    <dbReference type="NCBI Taxonomy" id="88211"/>
    <lineage>
        <taxon>Eukaryota</taxon>
        <taxon>Metazoa</taxon>
        <taxon>Ecdysozoa</taxon>
        <taxon>Arthropoda</taxon>
        <taxon>Crustacea</taxon>
        <taxon>Multicrustacea</taxon>
        <taxon>Malacostraca</taxon>
        <taxon>Eumalacostraca</taxon>
        <taxon>Eucarida</taxon>
        <taxon>Decapoda</taxon>
        <taxon>Pleocyemata</taxon>
        <taxon>Anomura</taxon>
        <taxon>Galatheoidea</taxon>
        <taxon>Porcellanidae</taxon>
        <taxon>Petrolisthes</taxon>
    </lineage>
</organism>
<dbReference type="EMBL" id="JAWQEG010006324">
    <property type="protein sequence ID" value="KAK3855165.1"/>
    <property type="molecule type" value="Genomic_DNA"/>
</dbReference>
<evidence type="ECO:0000256" key="8">
    <source>
        <dbReference type="ARBA" id="ARBA00023242"/>
    </source>
</evidence>
<keyword evidence="13" id="KW-1185">Reference proteome</keyword>
<accession>A0AAE1ELL6</accession>
<dbReference type="PROSITE" id="PS00028">
    <property type="entry name" value="ZINC_FINGER_C2H2_1"/>
    <property type="match status" value="2"/>
</dbReference>
<dbReference type="InterPro" id="IPR013087">
    <property type="entry name" value="Znf_C2H2_type"/>
</dbReference>
<feature type="domain" description="C2H2-type" evidence="11">
    <location>
        <begin position="30"/>
        <end position="52"/>
    </location>
</feature>
<proteinExistence type="predicted"/>
<dbReference type="PANTHER" id="PTHR46451:SF1">
    <property type="entry name" value="RAS-RESPONSIVE ELEMENT-BINDING PROTEIN 1"/>
    <property type="match status" value="1"/>
</dbReference>
<feature type="domain" description="C2H2-type" evidence="11">
    <location>
        <begin position="2"/>
        <end position="29"/>
    </location>
</feature>
<dbReference type="GO" id="GO:0000978">
    <property type="term" value="F:RNA polymerase II cis-regulatory region sequence-specific DNA binding"/>
    <property type="evidence" value="ECO:0007669"/>
    <property type="project" value="TreeGrafter"/>
</dbReference>
<evidence type="ECO:0000256" key="10">
    <source>
        <dbReference type="SAM" id="MobiDB-lite"/>
    </source>
</evidence>
<feature type="region of interest" description="Disordered" evidence="10">
    <location>
        <begin position="46"/>
        <end position="90"/>
    </location>
</feature>
<dbReference type="GO" id="GO:0008270">
    <property type="term" value="F:zinc ion binding"/>
    <property type="evidence" value="ECO:0007669"/>
    <property type="project" value="UniProtKB-KW"/>
</dbReference>
<evidence type="ECO:0000256" key="5">
    <source>
        <dbReference type="ARBA" id="ARBA00022833"/>
    </source>
</evidence>
<evidence type="ECO:0000256" key="3">
    <source>
        <dbReference type="ARBA" id="ARBA00022737"/>
    </source>
</evidence>
<dbReference type="GO" id="GO:0005634">
    <property type="term" value="C:nucleus"/>
    <property type="evidence" value="ECO:0007669"/>
    <property type="project" value="UniProtKB-SubCell"/>
</dbReference>
<dbReference type="InterPro" id="IPR052795">
    <property type="entry name" value="RREB1"/>
</dbReference>
<keyword evidence="3" id="KW-0677">Repeat</keyword>